<feature type="domain" description="VWFA" evidence="1">
    <location>
        <begin position="6"/>
        <end position="201"/>
    </location>
</feature>
<dbReference type="SMART" id="SM00327">
    <property type="entry name" value="VWA"/>
    <property type="match status" value="1"/>
</dbReference>
<comment type="caution">
    <text evidence="2">The sequence shown here is derived from an EMBL/GenBank/DDBJ whole genome shotgun (WGS) entry which is preliminary data.</text>
</comment>
<dbReference type="RefSeq" id="WP_137667036.1">
    <property type="nucleotide sequence ID" value="NZ_BJCE01000041.1"/>
</dbReference>
<dbReference type="CDD" id="cd01457">
    <property type="entry name" value="vWA_ORF176_type"/>
    <property type="match status" value="1"/>
</dbReference>
<dbReference type="SUPFAM" id="SSF53300">
    <property type="entry name" value="vWA-like"/>
    <property type="match status" value="1"/>
</dbReference>
<dbReference type="Gene3D" id="3.40.50.410">
    <property type="entry name" value="von Willebrand factor, type A domain"/>
    <property type="match status" value="1"/>
</dbReference>
<keyword evidence="3" id="KW-1185">Reference proteome</keyword>
<gene>
    <name evidence="2" type="ORF">SR1949_16390</name>
</gene>
<dbReference type="PANTHER" id="PTHR34706:SF1">
    <property type="entry name" value="VWFA DOMAIN-CONTAINING PROTEIN"/>
    <property type="match status" value="1"/>
</dbReference>
<dbReference type="PANTHER" id="PTHR34706">
    <property type="entry name" value="SLR1338 PROTEIN"/>
    <property type="match status" value="1"/>
</dbReference>
<organism evidence="2 3">
    <name type="scientific">Sphaerospermopsis reniformis</name>
    <dbReference type="NCBI Taxonomy" id="531300"/>
    <lineage>
        <taxon>Bacteria</taxon>
        <taxon>Bacillati</taxon>
        <taxon>Cyanobacteriota</taxon>
        <taxon>Cyanophyceae</taxon>
        <taxon>Nostocales</taxon>
        <taxon>Aphanizomenonaceae</taxon>
        <taxon>Sphaerospermopsis</taxon>
    </lineage>
</organism>
<dbReference type="InterPro" id="IPR002035">
    <property type="entry name" value="VWF_A"/>
</dbReference>
<dbReference type="AlphaFoldDB" id="A0A479ZV98"/>
<name>A0A479ZV98_9CYAN</name>
<sequence length="203" mass="22557">MLENRDYTLLIDNSASMGKPLGLGYTNKTKWLALQESTFALARKCEEFDPDGITIYLFARKFQRFDNVTAEKVAQIFAENQPADTTNLVGVLQDALNNYFQRKATGKTKPNGETILVITDGIPGNRQAIFEIIIKATYQMEQEKELGISMIQVGENSQATKFLKAIDDELTTVGAKFDICDTITLEDLGEMSLTDVLINAIGD</sequence>
<dbReference type="PROSITE" id="PS50234">
    <property type="entry name" value="VWFA"/>
    <property type="match status" value="1"/>
</dbReference>
<evidence type="ECO:0000313" key="2">
    <source>
        <dbReference type="EMBL" id="GCL36535.1"/>
    </source>
</evidence>
<protein>
    <recommendedName>
        <fullName evidence="1">VWFA domain-containing protein</fullName>
    </recommendedName>
</protein>
<evidence type="ECO:0000259" key="1">
    <source>
        <dbReference type="PROSITE" id="PS50234"/>
    </source>
</evidence>
<evidence type="ECO:0000313" key="3">
    <source>
        <dbReference type="Proteomes" id="UP000300142"/>
    </source>
</evidence>
<accession>A0A479ZV98</accession>
<dbReference type="Proteomes" id="UP000300142">
    <property type="component" value="Unassembled WGS sequence"/>
</dbReference>
<dbReference type="EMBL" id="BJCE01000041">
    <property type="protein sequence ID" value="GCL36535.1"/>
    <property type="molecule type" value="Genomic_DNA"/>
</dbReference>
<proteinExistence type="predicted"/>
<dbReference type="InterPro" id="IPR036465">
    <property type="entry name" value="vWFA_dom_sf"/>
</dbReference>
<reference evidence="3" key="1">
    <citation type="submission" date="2019-02" db="EMBL/GenBank/DDBJ databases">
        <title>Draft genome sequence of Sphaerospermopsis reniformis NIES-1949.</title>
        <authorList>
            <person name="Yamaguchi H."/>
            <person name="Suzuki S."/>
            <person name="Kawachi M."/>
        </authorList>
    </citation>
    <scope>NUCLEOTIDE SEQUENCE [LARGE SCALE GENOMIC DNA]</scope>
    <source>
        <strain evidence="3">NIES-1949</strain>
    </source>
</reference>